<evidence type="ECO:0000313" key="2">
    <source>
        <dbReference type="EMBL" id="CAI9532986.1"/>
    </source>
</evidence>
<evidence type="ECO:0008006" key="4">
    <source>
        <dbReference type="Google" id="ProtNLM"/>
    </source>
</evidence>
<reference evidence="2" key="1">
    <citation type="submission" date="2023-05" db="EMBL/GenBank/DDBJ databases">
        <authorList>
            <person name="Stuckert A."/>
        </authorList>
    </citation>
    <scope>NUCLEOTIDE SEQUENCE</scope>
</reference>
<evidence type="ECO:0000256" key="1">
    <source>
        <dbReference type="ARBA" id="ARBA00022737"/>
    </source>
</evidence>
<organism evidence="2 3">
    <name type="scientific">Staurois parvus</name>
    <dbReference type="NCBI Taxonomy" id="386267"/>
    <lineage>
        <taxon>Eukaryota</taxon>
        <taxon>Metazoa</taxon>
        <taxon>Chordata</taxon>
        <taxon>Craniata</taxon>
        <taxon>Vertebrata</taxon>
        <taxon>Euteleostomi</taxon>
        <taxon>Amphibia</taxon>
        <taxon>Batrachia</taxon>
        <taxon>Anura</taxon>
        <taxon>Neobatrachia</taxon>
        <taxon>Ranoidea</taxon>
        <taxon>Ranidae</taxon>
        <taxon>Staurois</taxon>
    </lineage>
</organism>
<dbReference type="InterPro" id="IPR052849">
    <property type="entry name" value="MORN_repeat_protein"/>
</dbReference>
<dbReference type="SMART" id="SM00698">
    <property type="entry name" value="MORN"/>
    <property type="match status" value="2"/>
</dbReference>
<evidence type="ECO:0000313" key="3">
    <source>
        <dbReference type="Proteomes" id="UP001162483"/>
    </source>
</evidence>
<proteinExistence type="predicted"/>
<sequence length="142" mass="15437">MGTAGWSSEVTPEVCHISFVFPNGDTYDGECTRSATGVFERNGMGVNKSPNGVTYTGSWKNDKMNGFGKLEHPSGAVYEGEFIDNMFHGIGTYTFPSGAQYLGGFCKNKMMGEGEYVDASGLHWKGSFYNKAAPGLKLKMKM</sequence>
<dbReference type="PANTHER" id="PTHR46917">
    <property type="entry name" value="MORN REPEAT-CONTAINING PROTEIN 2"/>
    <property type="match status" value="1"/>
</dbReference>
<dbReference type="SUPFAM" id="SSF82185">
    <property type="entry name" value="Histone H3 K4-specific methyltransferase SET7/9 N-terminal domain"/>
    <property type="match status" value="1"/>
</dbReference>
<keyword evidence="3" id="KW-1185">Reference proteome</keyword>
<accession>A0ABN9AEB1</accession>
<dbReference type="InterPro" id="IPR003409">
    <property type="entry name" value="MORN"/>
</dbReference>
<gene>
    <name evidence="2" type="ORF">SPARVUS_LOCUS313877</name>
</gene>
<dbReference type="Proteomes" id="UP001162483">
    <property type="component" value="Unassembled WGS sequence"/>
</dbReference>
<dbReference type="EMBL" id="CATNWA010000098">
    <property type="protein sequence ID" value="CAI9532986.1"/>
    <property type="molecule type" value="Genomic_DNA"/>
</dbReference>
<keyword evidence="1" id="KW-0677">Repeat</keyword>
<dbReference type="Pfam" id="PF02493">
    <property type="entry name" value="MORN"/>
    <property type="match status" value="3"/>
</dbReference>
<dbReference type="PANTHER" id="PTHR46917:SF1">
    <property type="entry name" value="MORN REPEAT-CONTAINING PROTEIN 2"/>
    <property type="match status" value="1"/>
</dbReference>
<name>A0ABN9AEB1_9NEOB</name>
<comment type="caution">
    <text evidence="2">The sequence shown here is derived from an EMBL/GenBank/DDBJ whole genome shotgun (WGS) entry which is preliminary data.</text>
</comment>
<dbReference type="Gene3D" id="2.20.110.10">
    <property type="entry name" value="Histone H3 K4-specific methyltransferase SET7/9 N-terminal domain"/>
    <property type="match status" value="2"/>
</dbReference>
<protein>
    <recommendedName>
        <fullName evidence="4">MORN repeat-containing protein 2</fullName>
    </recommendedName>
</protein>